<gene>
    <name evidence="2" type="ORF">CA54_21730</name>
</gene>
<dbReference type="OrthoDB" id="9803716at2"/>
<dbReference type="Pfam" id="PF08401">
    <property type="entry name" value="ArdcN"/>
    <property type="match status" value="1"/>
</dbReference>
<protein>
    <recommendedName>
        <fullName evidence="1">N-terminal domain-containing protein</fullName>
    </recommendedName>
</protein>
<proteinExistence type="predicted"/>
<evidence type="ECO:0000313" key="3">
    <source>
        <dbReference type="Proteomes" id="UP000320735"/>
    </source>
</evidence>
<dbReference type="InterPro" id="IPR013610">
    <property type="entry name" value="ArdC_N"/>
</dbReference>
<evidence type="ECO:0000313" key="2">
    <source>
        <dbReference type="EMBL" id="TWU13338.1"/>
    </source>
</evidence>
<reference evidence="2 3" key="1">
    <citation type="submission" date="2019-02" db="EMBL/GenBank/DDBJ databases">
        <title>Deep-cultivation of Planctomycetes and their phenomic and genomic characterization uncovers novel biology.</title>
        <authorList>
            <person name="Wiegand S."/>
            <person name="Jogler M."/>
            <person name="Boedeker C."/>
            <person name="Pinto D."/>
            <person name="Vollmers J."/>
            <person name="Rivas-Marin E."/>
            <person name="Kohn T."/>
            <person name="Peeters S.H."/>
            <person name="Heuer A."/>
            <person name="Rast P."/>
            <person name="Oberbeckmann S."/>
            <person name="Bunk B."/>
            <person name="Jeske O."/>
            <person name="Meyerdierks A."/>
            <person name="Storesund J.E."/>
            <person name="Kallscheuer N."/>
            <person name="Luecker S."/>
            <person name="Lage O.M."/>
            <person name="Pohl T."/>
            <person name="Merkel B.J."/>
            <person name="Hornburger P."/>
            <person name="Mueller R.-W."/>
            <person name="Bruemmer F."/>
            <person name="Labrenz M."/>
            <person name="Spormann A.M."/>
            <person name="Op Den Camp H."/>
            <person name="Overmann J."/>
            <person name="Amann R."/>
            <person name="Jetten M.S.M."/>
            <person name="Mascher T."/>
            <person name="Medema M.H."/>
            <person name="Devos D.P."/>
            <person name="Kaster A.-K."/>
            <person name="Ovreas L."/>
            <person name="Rohde M."/>
            <person name="Galperin M.Y."/>
            <person name="Jogler C."/>
        </authorList>
    </citation>
    <scope>NUCLEOTIDE SEQUENCE [LARGE SCALE GENOMIC DNA]</scope>
    <source>
        <strain evidence="2 3">CA54</strain>
    </source>
</reference>
<dbReference type="GO" id="GO:0003697">
    <property type="term" value="F:single-stranded DNA binding"/>
    <property type="evidence" value="ECO:0007669"/>
    <property type="project" value="InterPro"/>
</dbReference>
<dbReference type="EMBL" id="SJPP01000001">
    <property type="protein sequence ID" value="TWU13338.1"/>
    <property type="molecule type" value="Genomic_DNA"/>
</dbReference>
<dbReference type="RefSeq" id="WP_146370678.1">
    <property type="nucleotide sequence ID" value="NZ_SJPP01000001.1"/>
</dbReference>
<accession>A0A5C6BMP6</accession>
<evidence type="ECO:0000259" key="1">
    <source>
        <dbReference type="Pfam" id="PF08401"/>
    </source>
</evidence>
<keyword evidence="3" id="KW-1185">Reference proteome</keyword>
<comment type="caution">
    <text evidence="2">The sequence shown here is derived from an EMBL/GenBank/DDBJ whole genome shotgun (WGS) entry which is preliminary data.</text>
</comment>
<dbReference type="AlphaFoldDB" id="A0A5C6BMP6"/>
<organism evidence="2 3">
    <name type="scientific">Symmachiella macrocystis</name>
    <dbReference type="NCBI Taxonomy" id="2527985"/>
    <lineage>
        <taxon>Bacteria</taxon>
        <taxon>Pseudomonadati</taxon>
        <taxon>Planctomycetota</taxon>
        <taxon>Planctomycetia</taxon>
        <taxon>Planctomycetales</taxon>
        <taxon>Planctomycetaceae</taxon>
        <taxon>Symmachiella</taxon>
    </lineage>
</organism>
<sequence>MKKFYGKAESAANVILDAFQSPGQLPAALAPIFIQRKADIPCRKWSWNNQLITALMGHGDARGFRQWQQVDRHVRKGEKSFTILSPVTKKIKDKQTGEDKIAVIGFKWTAVFGYSQTDGEPLPGEAELNNWLAELPLREVADSWGLKVEAFNGQFGKALGWFQHTVSGEGRAIAVGVENLSTWCHEMIHAADCRLGNLTEKGQHWKSETVAELGGAVLLKVLGYDLDADLGGCWGYIEHYAKDAEIEPLAACQKVLKRMCDAVALILDSAEQLAEQPATA</sequence>
<dbReference type="Proteomes" id="UP000320735">
    <property type="component" value="Unassembled WGS sequence"/>
</dbReference>
<feature type="domain" description="N-terminal" evidence="1">
    <location>
        <begin position="63"/>
        <end position="99"/>
    </location>
</feature>
<name>A0A5C6BMP6_9PLAN</name>